<organism evidence="9 10">
    <name type="scientific">Thermoanaerobacterium thermosaccharolyticum</name>
    <name type="common">Clostridium thermosaccharolyticum</name>
    <dbReference type="NCBI Taxonomy" id="1517"/>
    <lineage>
        <taxon>Bacteria</taxon>
        <taxon>Bacillati</taxon>
        <taxon>Bacillota</taxon>
        <taxon>Clostridia</taxon>
        <taxon>Thermoanaerobacterales</taxon>
        <taxon>Thermoanaerobacteraceae</taxon>
        <taxon>Thermoanaerobacterium</taxon>
    </lineage>
</organism>
<dbReference type="PANTHER" id="PTHR43374">
    <property type="entry name" value="FLAVIN PRENYLTRANSFERASE"/>
    <property type="match status" value="1"/>
</dbReference>
<dbReference type="Pfam" id="PF02441">
    <property type="entry name" value="Flavoprotein"/>
    <property type="match status" value="1"/>
</dbReference>
<accession>A0A231VCL7</accession>
<comment type="catalytic activity">
    <reaction evidence="5 7">
        <text>dimethylallyl phosphate + FMNH2 = prenylated FMNH2 + phosphate</text>
        <dbReference type="Rhea" id="RHEA:37743"/>
        <dbReference type="ChEBI" id="CHEBI:43474"/>
        <dbReference type="ChEBI" id="CHEBI:57618"/>
        <dbReference type="ChEBI" id="CHEBI:87467"/>
        <dbReference type="ChEBI" id="CHEBI:88052"/>
        <dbReference type="EC" id="2.5.1.129"/>
    </reaction>
</comment>
<gene>
    <name evidence="7" type="primary">ubiX</name>
    <name evidence="9" type="ORF">CE561_12235</name>
</gene>
<dbReference type="SUPFAM" id="SSF52507">
    <property type="entry name" value="Homo-oligomeric flavin-containing Cys decarboxylases, HFCD"/>
    <property type="match status" value="1"/>
</dbReference>
<dbReference type="NCBIfam" id="TIGR00421">
    <property type="entry name" value="ubiX_pad"/>
    <property type="match status" value="1"/>
</dbReference>
<feature type="binding site" evidence="7">
    <location>
        <begin position="93"/>
        <end position="96"/>
    </location>
    <ligand>
        <name>FMN</name>
        <dbReference type="ChEBI" id="CHEBI:58210"/>
    </ligand>
</feature>
<dbReference type="InterPro" id="IPR004507">
    <property type="entry name" value="UbiX-like"/>
</dbReference>
<dbReference type="Proteomes" id="UP000215301">
    <property type="component" value="Unassembled WGS sequence"/>
</dbReference>
<evidence type="ECO:0000256" key="2">
    <source>
        <dbReference type="ARBA" id="ARBA00022630"/>
    </source>
</evidence>
<evidence type="ECO:0000313" key="9">
    <source>
        <dbReference type="EMBL" id="OXT05909.1"/>
    </source>
</evidence>
<feature type="binding site" evidence="7">
    <location>
        <begin position="10"/>
        <end position="12"/>
    </location>
    <ligand>
        <name>FMN</name>
        <dbReference type="ChEBI" id="CHEBI:58210"/>
    </ligand>
</feature>
<feature type="binding site" evidence="7">
    <location>
        <position position="128"/>
    </location>
    <ligand>
        <name>FMN</name>
        <dbReference type="ChEBI" id="CHEBI:58210"/>
    </ligand>
</feature>
<feature type="binding site" evidence="7">
    <location>
        <position position="158"/>
    </location>
    <ligand>
        <name>dimethylallyl phosphate</name>
        <dbReference type="ChEBI" id="CHEBI:88052"/>
    </ligand>
</feature>
<comment type="caution">
    <text evidence="9">The sequence shown here is derived from an EMBL/GenBank/DDBJ whole genome shotgun (WGS) entry which is preliminary data.</text>
</comment>
<dbReference type="EMBL" id="NKHD01000046">
    <property type="protein sequence ID" value="OXT05909.1"/>
    <property type="molecule type" value="Genomic_DNA"/>
</dbReference>
<dbReference type="Gene3D" id="3.40.50.1950">
    <property type="entry name" value="Flavin prenyltransferase-like"/>
    <property type="match status" value="1"/>
</dbReference>
<dbReference type="GO" id="GO:0016831">
    <property type="term" value="F:carboxy-lyase activity"/>
    <property type="evidence" value="ECO:0007669"/>
    <property type="project" value="TreeGrafter"/>
</dbReference>
<feature type="domain" description="Flavoprotein" evidence="8">
    <location>
        <begin position="4"/>
        <end position="179"/>
    </location>
</feature>
<keyword evidence="3 7" id="KW-0288">FMN</keyword>
<evidence type="ECO:0000256" key="5">
    <source>
        <dbReference type="ARBA" id="ARBA00050612"/>
    </source>
</evidence>
<comment type="function">
    <text evidence="7">Flavin prenyltransferase that catalyzes the synthesis of the prenylated FMN cofactor (prenyl-FMN) for 4-hydroxy-3-polyprenylbenzoic acid decarboxylase UbiD. The prenyltransferase is metal-independent and links a dimethylallyl moiety from dimethylallyl monophosphate (DMAP) to the flavin N5 and C6 atoms of FMN.</text>
</comment>
<dbReference type="InterPro" id="IPR036551">
    <property type="entry name" value="Flavin_trans-like"/>
</dbReference>
<evidence type="ECO:0000256" key="1">
    <source>
        <dbReference type="ARBA" id="ARBA00022602"/>
    </source>
</evidence>
<dbReference type="InterPro" id="IPR003382">
    <property type="entry name" value="Flavoprotein"/>
</dbReference>
<sequence>MREYIISITGASGSVLGLRLIEELLKSDCKVHFLISKNGCNVMKYETRLTIDDVVKHFKKISKKINIYDVDDMFAPIASGSYKLDGMVIIPCSMGTLSSIACGISSNLIHRAADVCLKEKRKLIIVPRETPFNLIHLKNMAALSEMGANILPAVMTFYNKPTSIDDMINFIVGRVLDVLGIENNLFNRWT</sequence>
<dbReference type="GO" id="GO:0106141">
    <property type="term" value="F:flavin prenyltransferase activity"/>
    <property type="evidence" value="ECO:0007669"/>
    <property type="project" value="UniProtKB-EC"/>
</dbReference>
<dbReference type="RefSeq" id="WP_094046493.1">
    <property type="nucleotide sequence ID" value="NZ_NKHD01000046.1"/>
</dbReference>
<feature type="binding site" evidence="7">
    <location>
        <position position="174"/>
    </location>
    <ligand>
        <name>dimethylallyl phosphate</name>
        <dbReference type="ChEBI" id="CHEBI:88052"/>
    </ligand>
</feature>
<proteinExistence type="inferred from homology"/>
<evidence type="ECO:0000256" key="6">
    <source>
        <dbReference type="ARBA" id="ARBA00060793"/>
    </source>
</evidence>
<keyword evidence="1 7" id="KW-0637">Prenyltransferase</keyword>
<keyword evidence="2 7" id="KW-0285">Flavoprotein</keyword>
<evidence type="ECO:0000256" key="4">
    <source>
        <dbReference type="ARBA" id="ARBA00022679"/>
    </source>
</evidence>
<evidence type="ECO:0000256" key="7">
    <source>
        <dbReference type="HAMAP-Rule" id="MF_01984"/>
    </source>
</evidence>
<dbReference type="HAMAP" id="MF_01984">
    <property type="entry name" value="ubiX_pad"/>
    <property type="match status" value="1"/>
</dbReference>
<evidence type="ECO:0000313" key="10">
    <source>
        <dbReference type="Proteomes" id="UP000215301"/>
    </source>
</evidence>
<keyword evidence="4 7" id="KW-0808">Transferase</keyword>
<feature type="binding site" evidence="7">
    <location>
        <position position="36"/>
    </location>
    <ligand>
        <name>FMN</name>
        <dbReference type="ChEBI" id="CHEBI:58210"/>
    </ligand>
</feature>
<comment type="similarity">
    <text evidence="6 7">Belongs to the UbiX/PAD1 family.</text>
</comment>
<reference evidence="9 10" key="1">
    <citation type="submission" date="2017-06" db="EMBL/GenBank/DDBJ databases">
        <title>Isolation and characterization of a thermophilic and butanogenic Thermoanaerobacterium thermosaccharolyticum M5 capable of efficient degradation of hemicellulose.</title>
        <authorList>
            <person name="Xin F."/>
            <person name="Jiang Y."/>
        </authorList>
    </citation>
    <scope>NUCLEOTIDE SEQUENCE [LARGE SCALE GENOMIC DNA]</scope>
    <source>
        <strain evidence="9 10">M5</strain>
    </source>
</reference>
<comment type="caution">
    <text evidence="7">Lacks conserved residue(s) required for the propagation of feature annotation.</text>
</comment>
<dbReference type="NCBIfam" id="NF004685">
    <property type="entry name" value="PRK06029.1"/>
    <property type="match status" value="1"/>
</dbReference>
<dbReference type="AlphaFoldDB" id="A0A231VCL7"/>
<protein>
    <recommendedName>
        <fullName evidence="7">Flavin prenyltransferase UbiX</fullName>
        <ecNumber evidence="7">2.5.1.129</ecNumber>
    </recommendedName>
</protein>
<dbReference type="FunFam" id="3.40.50.1950:FF:000001">
    <property type="entry name" value="Flavin prenyltransferase UbiX"/>
    <property type="match status" value="1"/>
</dbReference>
<evidence type="ECO:0000259" key="8">
    <source>
        <dbReference type="Pfam" id="PF02441"/>
    </source>
</evidence>
<dbReference type="EC" id="2.5.1.129" evidence="7"/>
<dbReference type="PANTHER" id="PTHR43374:SF1">
    <property type="entry name" value="FLAVIN PRENYLTRANSFERASE PAD1, MITOCHONDRIAL"/>
    <property type="match status" value="1"/>
</dbReference>
<evidence type="ECO:0000256" key="3">
    <source>
        <dbReference type="ARBA" id="ARBA00022643"/>
    </source>
</evidence>
<name>A0A231VCL7_THETR</name>